<gene>
    <name evidence="1" type="ORF">H9653_05990</name>
</gene>
<proteinExistence type="predicted"/>
<evidence type="ECO:0000313" key="2">
    <source>
        <dbReference type="Proteomes" id="UP000606724"/>
    </source>
</evidence>
<organism evidence="1 2">
    <name type="scientific">Psychrobacter communis</name>
    <dbReference type="NCBI Taxonomy" id="2762238"/>
    <lineage>
        <taxon>Bacteria</taxon>
        <taxon>Pseudomonadati</taxon>
        <taxon>Pseudomonadota</taxon>
        <taxon>Gammaproteobacteria</taxon>
        <taxon>Moraxellales</taxon>
        <taxon>Moraxellaceae</taxon>
        <taxon>Psychrobacter</taxon>
    </lineage>
</organism>
<protein>
    <submittedName>
        <fullName evidence="1">DUF1788 domain-containing protein</fullName>
    </submittedName>
</protein>
<dbReference type="RefSeq" id="WP_191691195.1">
    <property type="nucleotide sequence ID" value="NZ_JACSQR010000012.1"/>
</dbReference>
<dbReference type="EMBL" id="JACSQR010000012">
    <property type="protein sequence ID" value="MBD7947565.1"/>
    <property type="molecule type" value="Genomic_DNA"/>
</dbReference>
<dbReference type="Proteomes" id="UP000606724">
    <property type="component" value="Unassembled WGS sequence"/>
</dbReference>
<dbReference type="InterPro" id="IPR014858">
    <property type="entry name" value="BrxB"/>
</dbReference>
<comment type="caution">
    <text evidence="1">The sequence shown here is derived from an EMBL/GenBank/DDBJ whole genome shotgun (WGS) entry which is preliminary data.</text>
</comment>
<name>A0ABR8RID1_9GAMM</name>
<evidence type="ECO:0000313" key="1">
    <source>
        <dbReference type="EMBL" id="MBD7947565.1"/>
    </source>
</evidence>
<reference evidence="1 2" key="1">
    <citation type="submission" date="2020-08" db="EMBL/GenBank/DDBJ databases">
        <title>A Genomic Blueprint of the Chicken Gut Microbiome.</title>
        <authorList>
            <person name="Gilroy R."/>
            <person name="Ravi A."/>
            <person name="Getino M."/>
            <person name="Pursley I."/>
            <person name="Horton D.L."/>
            <person name="Alikhan N.-F."/>
            <person name="Baker D."/>
            <person name="Gharbi K."/>
            <person name="Hall N."/>
            <person name="Watson M."/>
            <person name="Adriaenssens E.M."/>
            <person name="Foster-Nyarko E."/>
            <person name="Jarju S."/>
            <person name="Secka A."/>
            <person name="Antonio M."/>
            <person name="Oren A."/>
            <person name="Chaudhuri R."/>
            <person name="La Ragione R.M."/>
            <person name="Hildebrand F."/>
            <person name="Pallen M.J."/>
        </authorList>
    </citation>
    <scope>NUCLEOTIDE SEQUENCE [LARGE SCALE GENOMIC DNA]</scope>
    <source>
        <strain evidence="1 2">Sa4CVA2</strain>
    </source>
</reference>
<accession>A0ABR8RID1</accession>
<dbReference type="Pfam" id="PF08747">
    <property type="entry name" value="BrxB"/>
    <property type="match status" value="1"/>
</dbReference>
<sequence>MKALQRRLDLIFDRIESPKFLKNDGLGNEIGFWVFDYPAKHEILVRENLESITRKLESRKYKFEHLNIFEVLISILEERGIFDRACQREKKVGVEAIKKTLSGPLSQEKVAKFIASKYKLDELDFLILSGLGNAWPLIRGHELLSALQDVMGSTPLILFYPGGYSGRDLHPFGLIDSQNYYRAFKLVPESGNETNINN</sequence>
<keyword evidence="2" id="KW-1185">Reference proteome</keyword>